<proteinExistence type="inferred from homology"/>
<dbReference type="SUPFAM" id="SSF55895">
    <property type="entry name" value="Ribonuclease Rh-like"/>
    <property type="match status" value="1"/>
</dbReference>
<evidence type="ECO:0000313" key="6">
    <source>
        <dbReference type="Proteomes" id="UP000322225"/>
    </source>
</evidence>
<evidence type="ECO:0000256" key="4">
    <source>
        <dbReference type="SAM" id="SignalP"/>
    </source>
</evidence>
<dbReference type="EMBL" id="CP144053">
    <property type="protein sequence ID" value="WWD17294.1"/>
    <property type="molecule type" value="Genomic_DNA"/>
</dbReference>
<dbReference type="RefSeq" id="XP_031863270.1">
    <property type="nucleotide sequence ID" value="XM_032002333.1"/>
</dbReference>
<keyword evidence="4" id="KW-0732">Signal</keyword>
<dbReference type="GO" id="GO:0033897">
    <property type="term" value="F:ribonuclease T2 activity"/>
    <property type="evidence" value="ECO:0007669"/>
    <property type="project" value="InterPro"/>
</dbReference>
<feature type="signal peptide" evidence="4">
    <location>
        <begin position="1"/>
        <end position="17"/>
    </location>
</feature>
<dbReference type="Pfam" id="PF00445">
    <property type="entry name" value="Ribonuclease_T2"/>
    <property type="match status" value="1"/>
</dbReference>
<evidence type="ECO:0000256" key="3">
    <source>
        <dbReference type="SAM" id="MobiDB-lite"/>
    </source>
</evidence>
<dbReference type="InterPro" id="IPR036430">
    <property type="entry name" value="RNase_T2-like_sf"/>
</dbReference>
<organism evidence="5 6">
    <name type="scientific">Kwoniella shandongensis</name>
    <dbReference type="NCBI Taxonomy" id="1734106"/>
    <lineage>
        <taxon>Eukaryota</taxon>
        <taxon>Fungi</taxon>
        <taxon>Dikarya</taxon>
        <taxon>Basidiomycota</taxon>
        <taxon>Agaricomycotina</taxon>
        <taxon>Tremellomycetes</taxon>
        <taxon>Tremellales</taxon>
        <taxon>Cryptococcaceae</taxon>
        <taxon>Kwoniella</taxon>
    </lineage>
</organism>
<evidence type="ECO:0000256" key="1">
    <source>
        <dbReference type="ARBA" id="ARBA00007469"/>
    </source>
</evidence>
<dbReference type="GO" id="GO:0003723">
    <property type="term" value="F:RNA binding"/>
    <property type="evidence" value="ECO:0007669"/>
    <property type="project" value="InterPro"/>
</dbReference>
<feature type="compositionally biased region" description="Basic and acidic residues" evidence="3">
    <location>
        <begin position="274"/>
        <end position="320"/>
    </location>
</feature>
<dbReference type="OrthoDB" id="435754at2759"/>
<feature type="chain" id="PRO_5043792348" evidence="4">
    <location>
        <begin position="18"/>
        <end position="320"/>
    </location>
</feature>
<sequence>MYALTSLLLLPILLANAQELSCSPEATDPCKVPYPGGLFVFRQRFEPDVGSDFGSWGIDGLDVLSCDTQSPQNTTAYAPTYTHEQIGSFCHKSPLFGGDSGFNQAEKDWAQSEVGEGFEEVWERAWNTAGRFISTFNPKCSTRPKAGQGVPEFFITLRKLHQTFTTAQLLAEADITPSDDTTYSLTELTNALATGEYKPIVTCDNSTLFSVLWPLLVRGRFDAGTFEASTTYQLPSNCPSEGILYPPSTTIPKPTQAAEWDILRRPPPRPITLTHDESRLYYKSQEQEPKMKLGLFKDYEEEKDETKEERATKQFHRDEL</sequence>
<evidence type="ECO:0000313" key="5">
    <source>
        <dbReference type="EMBL" id="WWD17294.1"/>
    </source>
</evidence>
<protein>
    <submittedName>
        <fullName evidence="5">Uncharacterized protein</fullName>
    </submittedName>
</protein>
<reference evidence="5" key="1">
    <citation type="submission" date="2017-08" db="EMBL/GenBank/DDBJ databases">
        <authorList>
            <person name="Cuomo C."/>
            <person name="Billmyre B."/>
            <person name="Heitman J."/>
        </authorList>
    </citation>
    <scope>NUCLEOTIDE SEQUENCE</scope>
    <source>
        <strain evidence="5">CBS 12478</strain>
    </source>
</reference>
<gene>
    <name evidence="5" type="ORF">CI109_101734</name>
</gene>
<keyword evidence="6" id="KW-1185">Reference proteome</keyword>
<name>A0A5M6C974_9TREE</name>
<reference evidence="5" key="2">
    <citation type="submission" date="2024-01" db="EMBL/GenBank/DDBJ databases">
        <title>Comparative genomics of Cryptococcus and Kwoniella reveals pathogenesis evolution and contrasting modes of karyotype evolution via chromosome fusion or intercentromeric recombination.</title>
        <authorList>
            <person name="Coelho M.A."/>
            <person name="David-Palma M."/>
            <person name="Shea T."/>
            <person name="Bowers K."/>
            <person name="McGinley-Smith S."/>
            <person name="Mohammad A.W."/>
            <person name="Gnirke A."/>
            <person name="Yurkov A.M."/>
            <person name="Nowrousian M."/>
            <person name="Sun S."/>
            <person name="Cuomo C.A."/>
            <person name="Heitman J."/>
        </authorList>
    </citation>
    <scope>NUCLEOTIDE SEQUENCE</scope>
    <source>
        <strain evidence="5">CBS 12478</strain>
    </source>
</reference>
<dbReference type="GeneID" id="43586444"/>
<evidence type="ECO:0000256" key="2">
    <source>
        <dbReference type="RuleBase" id="RU004328"/>
    </source>
</evidence>
<dbReference type="AlphaFoldDB" id="A0A5M6C974"/>
<feature type="region of interest" description="Disordered" evidence="3">
    <location>
        <begin position="265"/>
        <end position="320"/>
    </location>
</feature>
<dbReference type="Proteomes" id="UP000322225">
    <property type="component" value="Chromosome 3"/>
</dbReference>
<dbReference type="KEGG" id="ksn:43586444"/>
<dbReference type="InterPro" id="IPR001568">
    <property type="entry name" value="RNase_T2-like"/>
</dbReference>
<accession>A0A5M6C974</accession>
<comment type="similarity">
    <text evidence="1 2">Belongs to the RNase T2 family.</text>
</comment>
<dbReference type="Gene3D" id="3.90.730.10">
    <property type="entry name" value="Ribonuclease T2-like"/>
    <property type="match status" value="1"/>
</dbReference>